<gene>
    <name evidence="1" type="ORF">mPipKuh1_009827</name>
</gene>
<dbReference type="Proteomes" id="UP000558488">
    <property type="component" value="Unassembled WGS sequence"/>
</dbReference>
<evidence type="ECO:0000313" key="1">
    <source>
        <dbReference type="EMBL" id="KAF6366408.1"/>
    </source>
</evidence>
<organism evidence="1 2">
    <name type="scientific">Pipistrellus kuhlii</name>
    <name type="common">Kuhl's pipistrelle</name>
    <dbReference type="NCBI Taxonomy" id="59472"/>
    <lineage>
        <taxon>Eukaryota</taxon>
        <taxon>Metazoa</taxon>
        <taxon>Chordata</taxon>
        <taxon>Craniata</taxon>
        <taxon>Vertebrata</taxon>
        <taxon>Euteleostomi</taxon>
        <taxon>Mammalia</taxon>
        <taxon>Eutheria</taxon>
        <taxon>Laurasiatheria</taxon>
        <taxon>Chiroptera</taxon>
        <taxon>Yangochiroptera</taxon>
        <taxon>Vespertilionidae</taxon>
        <taxon>Pipistrellus</taxon>
    </lineage>
</organism>
<protein>
    <submittedName>
        <fullName evidence="1">Uncharacterized protein</fullName>
    </submittedName>
</protein>
<dbReference type="AlphaFoldDB" id="A0A7J7YX42"/>
<proteinExistence type="predicted"/>
<evidence type="ECO:0000313" key="2">
    <source>
        <dbReference type="Proteomes" id="UP000558488"/>
    </source>
</evidence>
<accession>A0A7J7YX42</accession>
<name>A0A7J7YX42_PIPKU</name>
<comment type="caution">
    <text evidence="1">The sequence shown here is derived from an EMBL/GenBank/DDBJ whole genome shotgun (WGS) entry which is preliminary data.</text>
</comment>
<dbReference type="EMBL" id="JACAGB010000004">
    <property type="protein sequence ID" value="KAF6366408.1"/>
    <property type="molecule type" value="Genomic_DNA"/>
</dbReference>
<sequence length="122" mass="13968">MLKNNTSVGLEFGGRVKSLKNSLERLKTEHLNGGIIGIPKSIRCKHTEPWILQQILKFSKHENTLKTFKRSHFQQFIVSYTEGRTFAVILVGDRKKSNTLSKYSASKESIPSFHNCLKFSEK</sequence>
<reference evidence="1 2" key="1">
    <citation type="journal article" date="2020" name="Nature">
        <title>Six reference-quality genomes reveal evolution of bat adaptations.</title>
        <authorList>
            <person name="Jebb D."/>
            <person name="Huang Z."/>
            <person name="Pippel M."/>
            <person name="Hughes G.M."/>
            <person name="Lavrichenko K."/>
            <person name="Devanna P."/>
            <person name="Winkler S."/>
            <person name="Jermiin L.S."/>
            <person name="Skirmuntt E.C."/>
            <person name="Katzourakis A."/>
            <person name="Burkitt-Gray L."/>
            <person name="Ray D.A."/>
            <person name="Sullivan K.A.M."/>
            <person name="Roscito J.G."/>
            <person name="Kirilenko B.M."/>
            <person name="Davalos L.M."/>
            <person name="Corthals A.P."/>
            <person name="Power M.L."/>
            <person name="Jones G."/>
            <person name="Ransome R.D."/>
            <person name="Dechmann D.K.N."/>
            <person name="Locatelli A.G."/>
            <person name="Puechmaille S.J."/>
            <person name="Fedrigo O."/>
            <person name="Jarvis E.D."/>
            <person name="Hiller M."/>
            <person name="Vernes S.C."/>
            <person name="Myers E.W."/>
            <person name="Teeling E.C."/>
        </authorList>
    </citation>
    <scope>NUCLEOTIDE SEQUENCE [LARGE SCALE GENOMIC DNA]</scope>
    <source>
        <strain evidence="1">MPipKuh1</strain>
        <tissue evidence="1">Flight muscle</tissue>
    </source>
</reference>
<keyword evidence="2" id="KW-1185">Reference proteome</keyword>